<dbReference type="Proteomes" id="UP001176960">
    <property type="component" value="Unassembled WGS sequence"/>
</dbReference>
<dbReference type="EMBL" id="CATKSH010000004">
    <property type="protein sequence ID" value="CAI9120224.1"/>
    <property type="molecule type" value="Genomic_DNA"/>
</dbReference>
<organism evidence="1 2">
    <name type="scientific">Brytella acorum</name>
    <dbReference type="NCBI Taxonomy" id="2959299"/>
    <lineage>
        <taxon>Bacteria</taxon>
        <taxon>Pseudomonadati</taxon>
        <taxon>Pseudomonadota</taxon>
        <taxon>Alphaproteobacteria</taxon>
        <taxon>Acetobacterales</taxon>
        <taxon>Acetobacteraceae</taxon>
        <taxon>Brytella</taxon>
    </lineage>
</organism>
<protein>
    <recommendedName>
        <fullName evidence="3">Flagellar biosynthetic protein FliO</fullName>
    </recommendedName>
</protein>
<gene>
    <name evidence="1" type="ORF">LMG32879_001054</name>
</gene>
<keyword evidence="2" id="KW-1185">Reference proteome</keyword>
<proteinExistence type="predicted"/>
<reference evidence="1" key="1">
    <citation type="submission" date="2023-03" db="EMBL/GenBank/DDBJ databases">
        <authorList>
            <person name="Cleenwerck I."/>
        </authorList>
    </citation>
    <scope>NUCLEOTIDE SEQUENCE</scope>
    <source>
        <strain evidence="1">LMG 32879</strain>
    </source>
</reference>
<evidence type="ECO:0008006" key="3">
    <source>
        <dbReference type="Google" id="ProtNLM"/>
    </source>
</evidence>
<dbReference type="RefSeq" id="WP_289842006.1">
    <property type="nucleotide sequence ID" value="NZ_CATKSH010000004.1"/>
</dbReference>
<accession>A0AA35UV34</accession>
<evidence type="ECO:0000313" key="2">
    <source>
        <dbReference type="Proteomes" id="UP001176960"/>
    </source>
</evidence>
<evidence type="ECO:0000313" key="1">
    <source>
        <dbReference type="EMBL" id="CAI9120224.1"/>
    </source>
</evidence>
<name>A0AA35UV34_9PROT</name>
<dbReference type="AlphaFoldDB" id="A0AA35UV34"/>
<comment type="caution">
    <text evidence="1">The sequence shown here is derived from an EMBL/GenBank/DDBJ whole genome shotgun (WGS) entry which is preliminary data.</text>
</comment>
<sequence length="88" mass="9589">MMTSFQLAQSLVVLMVVLGAIVAARPLILRWGNMRTGASASPFRIRGNLQLDRARRLMLIDCEGQSVLLVVGGHNDVIMPWPEKGASS</sequence>